<evidence type="ECO:0000313" key="14">
    <source>
        <dbReference type="EMBL" id="KAA3519321.1"/>
    </source>
</evidence>
<dbReference type="Pfam" id="PF00263">
    <property type="entry name" value="Secretin"/>
    <property type="match status" value="1"/>
</dbReference>
<dbReference type="AlphaFoldDB" id="A0A368NXM3"/>
<evidence type="ECO:0000256" key="6">
    <source>
        <dbReference type="ARBA" id="ARBA00022729"/>
    </source>
</evidence>
<comment type="similarity">
    <text evidence="2">Belongs to the bacterial secretin family. GSP D subfamily.</text>
</comment>
<organism evidence="14 15">
    <name type="scientific">Agrobacterium vitis</name>
    <name type="common">Rhizobium vitis</name>
    <dbReference type="NCBI Taxonomy" id="373"/>
    <lineage>
        <taxon>Bacteria</taxon>
        <taxon>Pseudomonadati</taxon>
        <taxon>Pseudomonadota</taxon>
        <taxon>Alphaproteobacteria</taxon>
        <taxon>Hyphomicrobiales</taxon>
        <taxon>Rhizobiaceae</taxon>
        <taxon>Rhizobium/Agrobacterium group</taxon>
        <taxon>Agrobacterium</taxon>
    </lineage>
</organism>
<comment type="subcellular location">
    <subcellularLocation>
        <location evidence="1 10">Cell outer membrane</location>
    </subcellularLocation>
</comment>
<keyword evidence="3 10" id="KW-0813">Transport</keyword>
<evidence type="ECO:0000256" key="9">
    <source>
        <dbReference type="ARBA" id="ARBA00023237"/>
    </source>
</evidence>
<feature type="domain" description="NolW-like" evidence="12">
    <location>
        <begin position="316"/>
        <end position="416"/>
    </location>
</feature>
<keyword evidence="5" id="KW-0812">Transmembrane</keyword>
<gene>
    <name evidence="14" type="primary">gspD</name>
    <name evidence="14" type="ORF">DXT89_26080</name>
</gene>
<evidence type="ECO:0000256" key="7">
    <source>
        <dbReference type="ARBA" id="ARBA00022927"/>
    </source>
</evidence>
<evidence type="ECO:0000256" key="8">
    <source>
        <dbReference type="ARBA" id="ARBA00023136"/>
    </source>
</evidence>
<dbReference type="InterPro" id="IPR004846">
    <property type="entry name" value="T2SS/T3SS_dom"/>
</dbReference>
<evidence type="ECO:0000256" key="4">
    <source>
        <dbReference type="ARBA" id="ARBA00022452"/>
    </source>
</evidence>
<dbReference type="Proteomes" id="UP000436911">
    <property type="component" value="Unassembled WGS sequence"/>
</dbReference>
<evidence type="ECO:0000313" key="15">
    <source>
        <dbReference type="Proteomes" id="UP000436911"/>
    </source>
</evidence>
<evidence type="ECO:0000256" key="2">
    <source>
        <dbReference type="ARBA" id="ARBA00006980"/>
    </source>
</evidence>
<feature type="domain" description="GspD-like N0" evidence="13">
    <location>
        <begin position="80"/>
        <end position="147"/>
    </location>
</feature>
<comment type="caution">
    <text evidence="14">The sequence shown here is derived from an EMBL/GenBank/DDBJ whole genome shotgun (WGS) entry which is preliminary data.</text>
</comment>
<protein>
    <submittedName>
        <fullName evidence="14">Type II secretion system protein GspD</fullName>
    </submittedName>
</protein>
<evidence type="ECO:0000256" key="5">
    <source>
        <dbReference type="ARBA" id="ARBA00022692"/>
    </source>
</evidence>
<evidence type="ECO:0000256" key="1">
    <source>
        <dbReference type="ARBA" id="ARBA00004442"/>
    </source>
</evidence>
<keyword evidence="6" id="KW-0732">Signal</keyword>
<feature type="domain" description="NolW-like" evidence="12">
    <location>
        <begin position="241"/>
        <end position="305"/>
    </location>
</feature>
<dbReference type="GO" id="GO:0015628">
    <property type="term" value="P:protein secretion by the type II secretion system"/>
    <property type="evidence" value="ECO:0007669"/>
    <property type="project" value="InterPro"/>
</dbReference>
<dbReference type="InterPro" id="IPR049371">
    <property type="entry name" value="GspD-like_N0"/>
</dbReference>
<dbReference type="InterPro" id="IPR001775">
    <property type="entry name" value="GspD/PilQ"/>
</dbReference>
<dbReference type="InterPro" id="IPR038591">
    <property type="entry name" value="NolW-like_sf"/>
</dbReference>
<proteinExistence type="inferred from homology"/>
<reference evidence="14 15" key="1">
    <citation type="submission" date="2018-08" db="EMBL/GenBank/DDBJ databases">
        <title>Genome sequencing of Agrobacterium vitis strain ICMP 10754.</title>
        <authorList>
            <person name="Visnovsky S.B."/>
            <person name="Pitman A.R."/>
        </authorList>
    </citation>
    <scope>NUCLEOTIDE SEQUENCE [LARGE SCALE GENOMIC DNA]</scope>
    <source>
        <strain evidence="14 15">ICMP 10754</strain>
    </source>
</reference>
<dbReference type="GO" id="GO:0015627">
    <property type="term" value="C:type II protein secretion system complex"/>
    <property type="evidence" value="ECO:0007669"/>
    <property type="project" value="InterPro"/>
</dbReference>
<evidence type="ECO:0000259" key="11">
    <source>
        <dbReference type="Pfam" id="PF00263"/>
    </source>
</evidence>
<name>A0A368NXM3_AGRVI</name>
<keyword evidence="9" id="KW-0998">Cell outer membrane</keyword>
<dbReference type="EMBL" id="QUSG01000036">
    <property type="protein sequence ID" value="KAA3519321.1"/>
    <property type="molecule type" value="Genomic_DNA"/>
</dbReference>
<evidence type="ECO:0000259" key="12">
    <source>
        <dbReference type="Pfam" id="PF03958"/>
    </source>
</evidence>
<dbReference type="PANTHER" id="PTHR30332:SF25">
    <property type="entry name" value="SECRETIN XPSD"/>
    <property type="match status" value="1"/>
</dbReference>
<dbReference type="Pfam" id="PF21305">
    <property type="entry name" value="type_II_gspD_N0"/>
    <property type="match status" value="1"/>
</dbReference>
<evidence type="ECO:0000256" key="10">
    <source>
        <dbReference type="RuleBase" id="RU004004"/>
    </source>
</evidence>
<dbReference type="Gene3D" id="3.30.1370.120">
    <property type="match status" value="3"/>
</dbReference>
<dbReference type="Pfam" id="PF03958">
    <property type="entry name" value="Secretin_N"/>
    <property type="match status" value="3"/>
</dbReference>
<keyword evidence="8" id="KW-0472">Membrane</keyword>
<dbReference type="NCBIfam" id="TIGR02517">
    <property type="entry name" value="type_II_gspD"/>
    <property type="match status" value="1"/>
</dbReference>
<dbReference type="InterPro" id="IPR050810">
    <property type="entry name" value="Bact_Secretion_Sys_Channel"/>
</dbReference>
<dbReference type="InterPro" id="IPR005644">
    <property type="entry name" value="NolW-like"/>
</dbReference>
<evidence type="ECO:0000259" key="13">
    <source>
        <dbReference type="Pfam" id="PF21305"/>
    </source>
</evidence>
<dbReference type="GO" id="GO:0009279">
    <property type="term" value="C:cell outer membrane"/>
    <property type="evidence" value="ECO:0007669"/>
    <property type="project" value="UniProtKB-SubCell"/>
</dbReference>
<accession>A0A368NXM3</accession>
<dbReference type="PANTHER" id="PTHR30332">
    <property type="entry name" value="PROBABLE GENERAL SECRETION PATHWAY PROTEIN D"/>
    <property type="match status" value="1"/>
</dbReference>
<evidence type="ECO:0000256" key="3">
    <source>
        <dbReference type="ARBA" id="ARBA00022448"/>
    </source>
</evidence>
<feature type="domain" description="NolW-like" evidence="12">
    <location>
        <begin position="177"/>
        <end position="236"/>
    </location>
</feature>
<dbReference type="InterPro" id="IPR013356">
    <property type="entry name" value="T2SS_GspD"/>
</dbReference>
<keyword evidence="4" id="KW-1134">Transmembrane beta strand</keyword>
<dbReference type="PRINTS" id="PR00811">
    <property type="entry name" value="BCTERIALGSPD"/>
</dbReference>
<sequence length="685" mass="72928">MLFGCASENSNDRWDSLMEGVGTDGRQHTVIASKSAPILPSNGGQSVSGFAVPGTGQFTAAQQPGVVEEATSGGGQSYTINLVNAPVAQASKRVLGDIMGYTYVIDPNVSGNVTVQTSEPVDKKSLLNIFEVALSMNNAALVQKNGQYAIVPSSSALSNTSVMSGSASTKGPGTKMEVIQLKYISADDMKDIIEKTGRPNAVLRTDPERNYIIVAGDGSELSALRDTIGVFDVDWMKGMSTAIYPLKTSKPQDVAKELTSVFGAGDGPNGKVIRFIPNSRLNAVLVITSRPAYLSKIQAWIAKLDAVAQNNDEQLFVYQIQNRSASELAEVLQNVISQKGKGAASTSNVAPNLAATTDTATSLATTSGDMLAEVAGMSTESVPKIVADNQNNSLLISTTPRQYKRIEQILRQVDVMPVQVFLEAIIAEVTLNDQLQFGIRWYLDHGPNGVGFSDLASGAASAAYPGFAWTHISGDVQTALNALSTVTKVKVISSPSLMVINNQAATLQVGDQVPTITQSSASTTSANSAIVNSVELKDTGIILAVTPRINTSGRVTLDIKQEASNVTQTTTSGIDSPTIQQRKISTRVVVSDGESIALGGLIQERKSIADKKVPVFGDIPVLGSAFKSKTDTISRTELVIFIRPRIVQDVQQARDITAEFRGQFERGQLQTNGQRMRQDIKRIAQ</sequence>
<dbReference type="PRINTS" id="PR01032">
    <property type="entry name" value="PHAGEIV"/>
</dbReference>
<feature type="domain" description="Type II/III secretion system secretin-like" evidence="11">
    <location>
        <begin position="482"/>
        <end position="648"/>
    </location>
</feature>
<keyword evidence="7" id="KW-0653">Protein transport</keyword>